<dbReference type="InterPro" id="IPR029058">
    <property type="entry name" value="AB_hydrolase_fold"/>
</dbReference>
<dbReference type="PRINTS" id="PR00080">
    <property type="entry name" value="SDRFAMILY"/>
</dbReference>
<dbReference type="Gene3D" id="3.40.50.1820">
    <property type="entry name" value="alpha/beta hydrolase"/>
    <property type="match status" value="1"/>
</dbReference>
<gene>
    <name evidence="4" type="ORF">GTP91_23815</name>
</gene>
<dbReference type="PANTHER" id="PTHR44196:SF3">
    <property type="entry name" value="SHORT CHAIN DEHYDROGENASE FAMILY PROTEIN"/>
    <property type="match status" value="1"/>
</dbReference>
<proteinExistence type="inferred from homology"/>
<dbReference type="RefSeq" id="WP_161098996.1">
    <property type="nucleotide sequence ID" value="NZ_WWCW01000107.1"/>
</dbReference>
<dbReference type="SUPFAM" id="SSF51735">
    <property type="entry name" value="NAD(P)-binding Rossmann-fold domains"/>
    <property type="match status" value="1"/>
</dbReference>
<feature type="domain" description="Serine aminopeptidase S33" evidence="3">
    <location>
        <begin position="28"/>
        <end position="135"/>
    </location>
</feature>
<name>A0A845G9W4_9BURK</name>
<dbReference type="PANTHER" id="PTHR44196">
    <property type="entry name" value="DEHYDROGENASE/REDUCTASE SDR FAMILY MEMBER 7B"/>
    <property type="match status" value="1"/>
</dbReference>
<dbReference type="Proteomes" id="UP000470302">
    <property type="component" value="Unassembled WGS sequence"/>
</dbReference>
<evidence type="ECO:0000256" key="1">
    <source>
        <dbReference type="ARBA" id="ARBA00006484"/>
    </source>
</evidence>
<accession>A0A845G9W4</accession>
<evidence type="ECO:0000256" key="2">
    <source>
        <dbReference type="ARBA" id="ARBA00023002"/>
    </source>
</evidence>
<protein>
    <submittedName>
        <fullName evidence="4">SDR family oxidoreductase</fullName>
    </submittedName>
</protein>
<dbReference type="GO" id="GO:0016020">
    <property type="term" value="C:membrane"/>
    <property type="evidence" value="ECO:0007669"/>
    <property type="project" value="TreeGrafter"/>
</dbReference>
<reference evidence="4 5" key="1">
    <citation type="submission" date="2020-01" db="EMBL/GenBank/DDBJ databases">
        <title>Novel species isolated from a subtropical stream in China.</title>
        <authorList>
            <person name="Lu H."/>
        </authorList>
    </citation>
    <scope>NUCLEOTIDE SEQUENCE [LARGE SCALE GENOMIC DNA]</scope>
    <source>
        <strain evidence="4 5">FT82W</strain>
    </source>
</reference>
<dbReference type="InterPro" id="IPR036291">
    <property type="entry name" value="NAD(P)-bd_dom_sf"/>
</dbReference>
<comment type="caution">
    <text evidence="4">The sequence shown here is derived from an EMBL/GenBank/DDBJ whole genome shotgun (WGS) entry which is preliminary data.</text>
</comment>
<dbReference type="InterPro" id="IPR022742">
    <property type="entry name" value="Hydrolase_4"/>
</dbReference>
<comment type="similarity">
    <text evidence="1">Belongs to the short-chain dehydrogenases/reductases (SDR) family.</text>
</comment>
<keyword evidence="2" id="KW-0560">Oxidoreductase</keyword>
<dbReference type="AlphaFoldDB" id="A0A845G9W4"/>
<dbReference type="EMBL" id="WWCW01000107">
    <property type="protein sequence ID" value="MYM90185.1"/>
    <property type="molecule type" value="Genomic_DNA"/>
</dbReference>
<dbReference type="NCBIfam" id="NF006123">
    <property type="entry name" value="PRK08267.1"/>
    <property type="match status" value="1"/>
</dbReference>
<sequence>MQRQDIDFTSEGLRCSAWFYPANSKGRRPCVVLAHGLAGIKEMRLDAYAEKFAEAGYHALVFDYRHFGGSAGEPRQLLDIAKQHQDWRAAISYARNRPDVDATKIVLWGSSLSGGHVIAIAAQDRNIAAVISQVPHMLGPTSGLAGGLLAGTRLIIHALIDRLGSLIGLPPHYVNAAAEPGRLGLMTAPGAAHGYLKLVPKGQAFDQRVAARFVFAAMRYSPGKYLRHLTMPSLLQVASNDLTTPASAALRSARGTTTVTVKKHNADHFDPYVEPLFSAFIAEQLDFLAQNLNALPQPTVKGNKPTVFITGAAKGIGAETALLFARQGYLVGVTDINHGDLDALRSSLGDGHFYRQLDVTKPDEFASALSDFAAENGGAIDVLINNAGIAFIDDYEALPLMKHLAVTEVNVKGVQIGTYHALPYLRKSEHPTVINMCSLSSEYGVPSEASYSASKFWVKGFTEALNIEWERYGIYVCDVMPNFVATPMMEAAHGKIVESIGVFLQAHDVSAVILKAVKTRSNVHWEVDTWRPRLLRAVSRLLPKTVRRAAIQRLSGY</sequence>
<dbReference type="Pfam" id="PF00106">
    <property type="entry name" value="adh_short"/>
    <property type="match status" value="1"/>
</dbReference>
<dbReference type="Pfam" id="PF12146">
    <property type="entry name" value="Hydrolase_4"/>
    <property type="match status" value="1"/>
</dbReference>
<dbReference type="SUPFAM" id="SSF53474">
    <property type="entry name" value="alpha/beta-Hydrolases"/>
    <property type="match status" value="1"/>
</dbReference>
<dbReference type="PRINTS" id="PR00081">
    <property type="entry name" value="GDHRDH"/>
</dbReference>
<evidence type="ECO:0000313" key="4">
    <source>
        <dbReference type="EMBL" id="MYM90185.1"/>
    </source>
</evidence>
<dbReference type="InterPro" id="IPR002347">
    <property type="entry name" value="SDR_fam"/>
</dbReference>
<evidence type="ECO:0000313" key="5">
    <source>
        <dbReference type="Proteomes" id="UP000470302"/>
    </source>
</evidence>
<dbReference type="GO" id="GO:0016491">
    <property type="term" value="F:oxidoreductase activity"/>
    <property type="evidence" value="ECO:0007669"/>
    <property type="project" value="UniProtKB-KW"/>
</dbReference>
<organism evidence="4 5">
    <name type="scientific">Duganella vulcania</name>
    <dbReference type="NCBI Taxonomy" id="2692166"/>
    <lineage>
        <taxon>Bacteria</taxon>
        <taxon>Pseudomonadati</taxon>
        <taxon>Pseudomonadota</taxon>
        <taxon>Betaproteobacteria</taxon>
        <taxon>Burkholderiales</taxon>
        <taxon>Oxalobacteraceae</taxon>
        <taxon>Telluria group</taxon>
        <taxon>Duganella</taxon>
    </lineage>
</organism>
<evidence type="ECO:0000259" key="3">
    <source>
        <dbReference type="Pfam" id="PF12146"/>
    </source>
</evidence>
<dbReference type="Gene3D" id="3.40.50.720">
    <property type="entry name" value="NAD(P)-binding Rossmann-like Domain"/>
    <property type="match status" value="1"/>
</dbReference>